<evidence type="ECO:0000256" key="1">
    <source>
        <dbReference type="SAM" id="MobiDB-lite"/>
    </source>
</evidence>
<dbReference type="EMBL" id="JARBJD010000038">
    <property type="protein sequence ID" value="KAK2958417.1"/>
    <property type="molecule type" value="Genomic_DNA"/>
</dbReference>
<evidence type="ECO:0000313" key="3">
    <source>
        <dbReference type="Proteomes" id="UP001281761"/>
    </source>
</evidence>
<sequence>MVPRRTITWSPDMSPFVLAHLRVDYTEAISIAGGRVDDHQADHHNSFCYSWTSHHIRTSVSVYTIPHAHPAASDSHPPSMTIATNVKNGL</sequence>
<feature type="region of interest" description="Disordered" evidence="1">
    <location>
        <begin position="69"/>
        <end position="90"/>
    </location>
</feature>
<evidence type="ECO:0000313" key="2">
    <source>
        <dbReference type="EMBL" id="KAK2958417.1"/>
    </source>
</evidence>
<protein>
    <submittedName>
        <fullName evidence="2">Uncharacterized protein</fullName>
    </submittedName>
</protein>
<name>A0ABQ9Y3T5_9EUKA</name>
<accession>A0ABQ9Y3T5</accession>
<reference evidence="2 3" key="1">
    <citation type="journal article" date="2022" name="bioRxiv">
        <title>Genomics of Preaxostyla Flagellates Illuminates Evolutionary Transitions and the Path Towards Mitochondrial Loss.</title>
        <authorList>
            <person name="Novak L.V.F."/>
            <person name="Treitli S.C."/>
            <person name="Pyrih J."/>
            <person name="Halakuc P."/>
            <person name="Pipaliya S.V."/>
            <person name="Vacek V."/>
            <person name="Brzon O."/>
            <person name="Soukal P."/>
            <person name="Eme L."/>
            <person name="Dacks J.B."/>
            <person name="Karnkowska A."/>
            <person name="Elias M."/>
            <person name="Hampl V."/>
        </authorList>
    </citation>
    <scope>NUCLEOTIDE SEQUENCE [LARGE SCALE GENOMIC DNA]</scope>
    <source>
        <strain evidence="2">NAU3</strain>
        <tissue evidence="2">Gut</tissue>
    </source>
</reference>
<comment type="caution">
    <text evidence="2">The sequence shown here is derived from an EMBL/GenBank/DDBJ whole genome shotgun (WGS) entry which is preliminary data.</text>
</comment>
<gene>
    <name evidence="2" type="ORF">BLNAU_6687</name>
</gene>
<dbReference type="Proteomes" id="UP001281761">
    <property type="component" value="Unassembled WGS sequence"/>
</dbReference>
<proteinExistence type="predicted"/>
<keyword evidence="3" id="KW-1185">Reference proteome</keyword>
<feature type="compositionally biased region" description="Polar residues" evidence="1">
    <location>
        <begin position="76"/>
        <end position="90"/>
    </location>
</feature>
<organism evidence="2 3">
    <name type="scientific">Blattamonas nauphoetae</name>
    <dbReference type="NCBI Taxonomy" id="2049346"/>
    <lineage>
        <taxon>Eukaryota</taxon>
        <taxon>Metamonada</taxon>
        <taxon>Preaxostyla</taxon>
        <taxon>Oxymonadida</taxon>
        <taxon>Blattamonas</taxon>
    </lineage>
</organism>